<comment type="subcellular location">
    <subcellularLocation>
        <location evidence="8">Cytoplasm</location>
    </subcellularLocation>
</comment>
<gene>
    <name evidence="8 9" type="primary">panC</name>
    <name evidence="9" type="ORF">RM780_18545</name>
</gene>
<feature type="binding site" evidence="8">
    <location>
        <begin position="29"/>
        <end position="36"/>
    </location>
    <ligand>
        <name>ATP</name>
        <dbReference type="ChEBI" id="CHEBI:30616"/>
    </ligand>
</feature>
<comment type="similarity">
    <text evidence="2 8">Belongs to the pantothenate synthetase family.</text>
</comment>
<keyword evidence="5 8" id="KW-0547">Nucleotide-binding</keyword>
<evidence type="ECO:0000256" key="7">
    <source>
        <dbReference type="ARBA" id="ARBA00048258"/>
    </source>
</evidence>
<keyword evidence="8" id="KW-0963">Cytoplasm</keyword>
<dbReference type="InterPro" id="IPR042176">
    <property type="entry name" value="Pantoate_ligase_C"/>
</dbReference>
<dbReference type="SUPFAM" id="SSF52374">
    <property type="entry name" value="Nucleotidylyl transferase"/>
    <property type="match status" value="1"/>
</dbReference>
<evidence type="ECO:0000256" key="4">
    <source>
        <dbReference type="ARBA" id="ARBA00022655"/>
    </source>
</evidence>
<evidence type="ECO:0000256" key="6">
    <source>
        <dbReference type="ARBA" id="ARBA00022840"/>
    </source>
</evidence>
<dbReference type="PANTHER" id="PTHR21299:SF1">
    <property type="entry name" value="PANTOATE--BETA-ALANINE LIGASE"/>
    <property type="match status" value="1"/>
</dbReference>
<evidence type="ECO:0000256" key="5">
    <source>
        <dbReference type="ARBA" id="ARBA00022741"/>
    </source>
</evidence>
<organism evidence="9 10">
    <name type="scientific">Streptomyces boetiae</name>
    <dbReference type="NCBI Taxonomy" id="3075541"/>
    <lineage>
        <taxon>Bacteria</taxon>
        <taxon>Bacillati</taxon>
        <taxon>Actinomycetota</taxon>
        <taxon>Actinomycetes</taxon>
        <taxon>Kitasatosporales</taxon>
        <taxon>Streptomycetaceae</taxon>
        <taxon>Streptomyces</taxon>
    </lineage>
</organism>
<name>A0ABU2LBI3_9ACTN</name>
<comment type="caution">
    <text evidence="9">The sequence shown here is derived from an EMBL/GenBank/DDBJ whole genome shotgun (WGS) entry which is preliminary data.</text>
</comment>
<dbReference type="InterPro" id="IPR003721">
    <property type="entry name" value="Pantoate_ligase"/>
</dbReference>
<sequence>MTTPAVVRSAAELAREGSPGKRRAVVMTMGALHEGHASLVRAARAHAGPGGQVVVTVYVNPLQFGAGEDFDRYPRTLEADLKVAAAAGADVVFAPTDAEMYPAGEPLVRIAAGPLGERFEGAVRPGHFDGMLTVVAKLLHLTRPEDAFFGEKDAQQLALIRRMARDLNFPVTIHGVPTVRESDGLALSSRNRYLSAPERATALALSRALFAGREAAAAPGAGPAAVRAAAAAVLDSATRLDPPLVPDYLALVEPGGFAEVPESHAGEAVLAVAARVGSTRLIDNLRLTLGGAA</sequence>
<evidence type="ECO:0000256" key="8">
    <source>
        <dbReference type="HAMAP-Rule" id="MF_00158"/>
    </source>
</evidence>
<reference evidence="10" key="1">
    <citation type="submission" date="2023-07" db="EMBL/GenBank/DDBJ databases">
        <title>30 novel species of actinomycetes from the DSMZ collection.</title>
        <authorList>
            <person name="Nouioui I."/>
        </authorList>
    </citation>
    <scope>NUCLEOTIDE SEQUENCE [LARGE SCALE GENOMIC DNA]</scope>
    <source>
        <strain evidence="10">DSM 44917</strain>
    </source>
</reference>
<feature type="binding site" evidence="8">
    <location>
        <position position="63"/>
    </location>
    <ligand>
        <name>beta-alanine</name>
        <dbReference type="ChEBI" id="CHEBI:57966"/>
    </ligand>
</feature>
<dbReference type="InterPro" id="IPR014729">
    <property type="entry name" value="Rossmann-like_a/b/a_fold"/>
</dbReference>
<keyword evidence="10" id="KW-1185">Reference proteome</keyword>
<proteinExistence type="inferred from homology"/>
<comment type="catalytic activity">
    <reaction evidence="7 8">
        <text>(R)-pantoate + beta-alanine + ATP = (R)-pantothenate + AMP + diphosphate + H(+)</text>
        <dbReference type="Rhea" id="RHEA:10912"/>
        <dbReference type="ChEBI" id="CHEBI:15378"/>
        <dbReference type="ChEBI" id="CHEBI:15980"/>
        <dbReference type="ChEBI" id="CHEBI:29032"/>
        <dbReference type="ChEBI" id="CHEBI:30616"/>
        <dbReference type="ChEBI" id="CHEBI:33019"/>
        <dbReference type="ChEBI" id="CHEBI:57966"/>
        <dbReference type="ChEBI" id="CHEBI:456215"/>
        <dbReference type="EC" id="6.3.2.1"/>
    </reaction>
</comment>
<dbReference type="NCBIfam" id="TIGR00018">
    <property type="entry name" value="panC"/>
    <property type="match status" value="1"/>
</dbReference>
<evidence type="ECO:0000256" key="1">
    <source>
        <dbReference type="ARBA" id="ARBA00004990"/>
    </source>
</evidence>
<comment type="miscellaneous">
    <text evidence="8">The reaction proceeds by a bi uni uni bi ping pong mechanism.</text>
</comment>
<dbReference type="PANTHER" id="PTHR21299">
    <property type="entry name" value="CYTIDYLATE KINASE/PANTOATE-BETA-ALANINE LIGASE"/>
    <property type="match status" value="1"/>
</dbReference>
<feature type="binding site" evidence="8">
    <location>
        <position position="179"/>
    </location>
    <ligand>
        <name>ATP</name>
        <dbReference type="ChEBI" id="CHEBI:30616"/>
    </ligand>
</feature>
<comment type="function">
    <text evidence="8">Catalyzes the condensation of pantoate with beta-alanine in an ATP-dependent reaction via a pantoyl-adenylate intermediate.</text>
</comment>
<keyword evidence="3 8" id="KW-0436">Ligase</keyword>
<evidence type="ECO:0000313" key="9">
    <source>
        <dbReference type="EMBL" id="MDT0308946.1"/>
    </source>
</evidence>
<dbReference type="CDD" id="cd00560">
    <property type="entry name" value="PanC"/>
    <property type="match status" value="1"/>
</dbReference>
<comment type="pathway">
    <text evidence="1 8">Cofactor biosynthesis; (R)-pantothenate biosynthesis; (R)-pantothenate from (R)-pantoate and beta-alanine: step 1/1.</text>
</comment>
<comment type="subunit">
    <text evidence="8">Homodimer.</text>
</comment>
<dbReference type="EMBL" id="JAVREN010000028">
    <property type="protein sequence ID" value="MDT0308946.1"/>
    <property type="molecule type" value="Genomic_DNA"/>
</dbReference>
<evidence type="ECO:0000256" key="2">
    <source>
        <dbReference type="ARBA" id="ARBA00009256"/>
    </source>
</evidence>
<evidence type="ECO:0000256" key="3">
    <source>
        <dbReference type="ARBA" id="ARBA00022598"/>
    </source>
</evidence>
<keyword evidence="4 8" id="KW-0566">Pantothenate biosynthesis</keyword>
<dbReference type="RefSeq" id="WP_311631895.1">
    <property type="nucleotide sequence ID" value="NZ_JAVREN010000028.1"/>
</dbReference>
<feature type="active site" description="Proton donor" evidence="8">
    <location>
        <position position="36"/>
    </location>
</feature>
<dbReference type="Proteomes" id="UP001183388">
    <property type="component" value="Unassembled WGS sequence"/>
</dbReference>
<dbReference type="Gene3D" id="3.30.1300.10">
    <property type="entry name" value="Pantoate-beta-alanine ligase, C-terminal domain"/>
    <property type="match status" value="1"/>
</dbReference>
<accession>A0ABU2LBI3</accession>
<feature type="binding site" evidence="8">
    <location>
        <begin position="150"/>
        <end position="153"/>
    </location>
    <ligand>
        <name>ATP</name>
        <dbReference type="ChEBI" id="CHEBI:30616"/>
    </ligand>
</feature>
<dbReference type="HAMAP" id="MF_00158">
    <property type="entry name" value="PanC"/>
    <property type="match status" value="1"/>
</dbReference>
<evidence type="ECO:0000313" key="10">
    <source>
        <dbReference type="Proteomes" id="UP001183388"/>
    </source>
</evidence>
<protein>
    <recommendedName>
        <fullName evidence="8">Pantothenate synthetase</fullName>
        <shortName evidence="8">PS</shortName>
        <ecNumber evidence="8">6.3.2.1</ecNumber>
    </recommendedName>
    <alternativeName>
        <fullName evidence="8">Pantoate--beta-alanine ligase</fullName>
    </alternativeName>
    <alternativeName>
        <fullName evidence="8">Pantoate-activating enzyme</fullName>
    </alternativeName>
</protein>
<dbReference type="Gene3D" id="3.40.50.620">
    <property type="entry name" value="HUPs"/>
    <property type="match status" value="1"/>
</dbReference>
<dbReference type="Pfam" id="PF02569">
    <property type="entry name" value="Pantoate_ligase"/>
    <property type="match status" value="1"/>
</dbReference>
<feature type="binding site" evidence="8">
    <location>
        <position position="156"/>
    </location>
    <ligand>
        <name>(R)-pantoate</name>
        <dbReference type="ChEBI" id="CHEBI:15980"/>
    </ligand>
</feature>
<dbReference type="GO" id="GO:0016874">
    <property type="term" value="F:ligase activity"/>
    <property type="evidence" value="ECO:0007669"/>
    <property type="project" value="UniProtKB-KW"/>
</dbReference>
<keyword evidence="6 8" id="KW-0067">ATP-binding</keyword>
<dbReference type="EC" id="6.3.2.1" evidence="8"/>
<feature type="binding site" evidence="8">
    <location>
        <begin position="187"/>
        <end position="190"/>
    </location>
    <ligand>
        <name>ATP</name>
        <dbReference type="ChEBI" id="CHEBI:30616"/>
    </ligand>
</feature>
<feature type="binding site" evidence="8">
    <location>
        <position position="63"/>
    </location>
    <ligand>
        <name>(R)-pantoate</name>
        <dbReference type="ChEBI" id="CHEBI:15980"/>
    </ligand>
</feature>